<dbReference type="Proteomes" id="UP000183567">
    <property type="component" value="Unassembled WGS sequence"/>
</dbReference>
<keyword evidence="2" id="KW-0732">Signal</keyword>
<comment type="caution">
    <text evidence="3">The sequence shown here is derived from an EMBL/GenBank/DDBJ whole genome shotgun (WGS) entry which is preliminary data.</text>
</comment>
<accession>A0A1J8Q776</accession>
<sequence length="475" mass="51462">MLPLPLPLMLPLPLPLMLPLPLTLPLPLMLPLPLSLPLSRFPLPLPLPPQTCFPQPRSNELRPLVNLLQVVKLRLHPTATKPEAELIQLAHAHAPQFATQQDVFLLAPHLPIANDLGKSPSVPHRNDSLFRAAQHQPAYMLALSVSVVSHTMSTSAKASSYGTTKPPLPVEGAQKVVSSTPKDYNSATTGRGPMVARAPAGTTFTNARGAGARITELRAVLEARKLKALTPYHADTWLRLLNKSGLILTYSHIPQSLQHGFIGSIPIITSTYTPPNSPSATEHADAFMAILTREFNVGRYIGPLSQAEVETLIGPFQTAPLSIIPKPGKPGKFRLVQNLSHSSASIIHPISSINSFIDSNLYPCTYGTFSTICLLIWRLPPGSQGATRDVAEAYRTIPLHPSQYPGLVVRTGEDHFAIDTSFCFGCSSAAGSYGGLADAGADILRSEGIGPLSKWVDDHLFLRILCEHLERFNEQ</sequence>
<reference evidence="3 4" key="1">
    <citation type="submission" date="2016-03" db="EMBL/GenBank/DDBJ databases">
        <title>Comparative genomics of the ectomycorrhizal sister species Rhizopogon vinicolor and Rhizopogon vesiculosus (Basidiomycota: Boletales) reveals a divergence of the mating type B locus.</title>
        <authorList>
            <person name="Mujic A.B."/>
            <person name="Kuo A."/>
            <person name="Tritt A."/>
            <person name="Lipzen A."/>
            <person name="Chen C."/>
            <person name="Johnson J."/>
            <person name="Sharma A."/>
            <person name="Barry K."/>
            <person name="Grigoriev I.V."/>
            <person name="Spatafora J.W."/>
        </authorList>
    </citation>
    <scope>NUCLEOTIDE SEQUENCE [LARGE SCALE GENOMIC DNA]</scope>
    <source>
        <strain evidence="3 4">AM-OR11-056</strain>
    </source>
</reference>
<feature type="chain" id="PRO_5012927492" evidence="2">
    <location>
        <begin position="26"/>
        <end position="475"/>
    </location>
</feature>
<dbReference type="OrthoDB" id="2616143at2759"/>
<evidence type="ECO:0000313" key="4">
    <source>
        <dbReference type="Proteomes" id="UP000183567"/>
    </source>
</evidence>
<organism evidence="3 4">
    <name type="scientific">Rhizopogon vesiculosus</name>
    <dbReference type="NCBI Taxonomy" id="180088"/>
    <lineage>
        <taxon>Eukaryota</taxon>
        <taxon>Fungi</taxon>
        <taxon>Dikarya</taxon>
        <taxon>Basidiomycota</taxon>
        <taxon>Agaricomycotina</taxon>
        <taxon>Agaricomycetes</taxon>
        <taxon>Agaricomycetidae</taxon>
        <taxon>Boletales</taxon>
        <taxon>Suillineae</taxon>
        <taxon>Rhizopogonaceae</taxon>
        <taxon>Rhizopogon</taxon>
    </lineage>
</organism>
<feature type="signal peptide" evidence="2">
    <location>
        <begin position="1"/>
        <end position="25"/>
    </location>
</feature>
<evidence type="ECO:0000313" key="3">
    <source>
        <dbReference type="EMBL" id="OJA16495.1"/>
    </source>
</evidence>
<dbReference type="AlphaFoldDB" id="A0A1J8Q776"/>
<evidence type="ECO:0000256" key="2">
    <source>
        <dbReference type="SAM" id="SignalP"/>
    </source>
</evidence>
<name>A0A1J8Q776_9AGAM</name>
<dbReference type="PANTHER" id="PTHR33050">
    <property type="entry name" value="REVERSE TRANSCRIPTASE DOMAIN-CONTAINING PROTEIN"/>
    <property type="match status" value="1"/>
</dbReference>
<dbReference type="EMBL" id="LVVM01002534">
    <property type="protein sequence ID" value="OJA16495.1"/>
    <property type="molecule type" value="Genomic_DNA"/>
</dbReference>
<keyword evidence="4" id="KW-1185">Reference proteome</keyword>
<proteinExistence type="predicted"/>
<dbReference type="STRING" id="180088.A0A1J8Q776"/>
<dbReference type="PANTHER" id="PTHR33050:SF7">
    <property type="entry name" value="RIBONUCLEASE H"/>
    <property type="match status" value="1"/>
</dbReference>
<dbReference type="InterPro" id="IPR052055">
    <property type="entry name" value="Hepadnavirus_pol/RT"/>
</dbReference>
<gene>
    <name evidence="3" type="ORF">AZE42_13267</name>
</gene>
<protein>
    <submittedName>
        <fullName evidence="3">Uncharacterized protein</fullName>
    </submittedName>
</protein>
<evidence type="ECO:0000256" key="1">
    <source>
        <dbReference type="SAM" id="MobiDB-lite"/>
    </source>
</evidence>
<feature type="region of interest" description="Disordered" evidence="1">
    <location>
        <begin position="157"/>
        <end position="199"/>
    </location>
</feature>
<feature type="compositionally biased region" description="Polar residues" evidence="1">
    <location>
        <begin position="176"/>
        <end position="189"/>
    </location>
</feature>
<feature type="non-terminal residue" evidence="3">
    <location>
        <position position="475"/>
    </location>
</feature>